<keyword evidence="13" id="KW-0413">Isomerase</keyword>
<evidence type="ECO:0000259" key="17">
    <source>
        <dbReference type="PROSITE" id="PS51193"/>
    </source>
</evidence>
<evidence type="ECO:0000256" key="12">
    <source>
        <dbReference type="ARBA" id="ARBA00023125"/>
    </source>
</evidence>
<dbReference type="AlphaFoldDB" id="A0AAR2IMU8"/>
<dbReference type="InterPro" id="IPR014013">
    <property type="entry name" value="Helic_SF1/SF2_ATP-bd_DinG/Rad3"/>
</dbReference>
<evidence type="ECO:0000256" key="2">
    <source>
        <dbReference type="ARBA" id="ARBA00004123"/>
    </source>
</evidence>
<evidence type="ECO:0000256" key="14">
    <source>
        <dbReference type="ARBA" id="ARBA00023242"/>
    </source>
</evidence>
<evidence type="ECO:0000256" key="3">
    <source>
        <dbReference type="ARBA" id="ARBA00008435"/>
    </source>
</evidence>
<dbReference type="NCBIfam" id="TIGR00604">
    <property type="entry name" value="rad3"/>
    <property type="match status" value="1"/>
</dbReference>
<keyword evidence="10" id="KW-0408">Iron</keyword>
<dbReference type="SMART" id="SM00491">
    <property type="entry name" value="HELICc2"/>
    <property type="match status" value="1"/>
</dbReference>
<dbReference type="FunFam" id="3.40.50.300:FF:000910">
    <property type="entry name" value="probable ATP-dependent DNA helicase DDX11"/>
    <property type="match status" value="1"/>
</dbReference>
<dbReference type="GO" id="GO:0051536">
    <property type="term" value="F:iron-sulfur cluster binding"/>
    <property type="evidence" value="ECO:0007669"/>
    <property type="project" value="UniProtKB-KW"/>
</dbReference>
<feature type="domain" description="Helicase ATP-binding" evidence="17">
    <location>
        <begin position="6"/>
        <end position="439"/>
    </location>
</feature>
<dbReference type="SMART" id="SM00488">
    <property type="entry name" value="DEXDc2"/>
    <property type="match status" value="1"/>
</dbReference>
<reference evidence="18" key="2">
    <citation type="submission" date="2025-08" db="UniProtKB">
        <authorList>
            <consortium name="Ensembl"/>
        </authorList>
    </citation>
    <scope>IDENTIFICATION</scope>
</reference>
<dbReference type="GO" id="GO:0016818">
    <property type="term" value="F:hydrolase activity, acting on acid anhydrides, in phosphorus-containing anhydrides"/>
    <property type="evidence" value="ECO:0007669"/>
    <property type="project" value="InterPro"/>
</dbReference>
<evidence type="ECO:0000256" key="6">
    <source>
        <dbReference type="ARBA" id="ARBA00022801"/>
    </source>
</evidence>
<comment type="subcellular location">
    <subcellularLocation>
        <location evidence="2">Nucleus</location>
    </subcellularLocation>
</comment>
<dbReference type="GO" id="GO:0005524">
    <property type="term" value="F:ATP binding"/>
    <property type="evidence" value="ECO:0007669"/>
    <property type="project" value="UniProtKB-KW"/>
</dbReference>
<dbReference type="PROSITE" id="PS51193">
    <property type="entry name" value="HELICASE_ATP_BIND_2"/>
    <property type="match status" value="1"/>
</dbReference>
<dbReference type="InterPro" id="IPR045028">
    <property type="entry name" value="DinG/Rad3-like"/>
</dbReference>
<dbReference type="GeneTree" id="ENSGT00950000182970"/>
<dbReference type="PANTHER" id="PTHR11472">
    <property type="entry name" value="DNA REPAIR DEAD HELICASE RAD3/XP-D SUBFAMILY MEMBER"/>
    <property type="match status" value="1"/>
</dbReference>
<feature type="compositionally biased region" description="Basic and acidic residues" evidence="16">
    <location>
        <begin position="74"/>
        <end position="84"/>
    </location>
</feature>
<evidence type="ECO:0000256" key="5">
    <source>
        <dbReference type="ARBA" id="ARBA00022741"/>
    </source>
</evidence>
<dbReference type="Proteomes" id="UP001501920">
    <property type="component" value="Chromosome 7"/>
</dbReference>
<dbReference type="GO" id="GO:0003678">
    <property type="term" value="F:DNA helicase activity"/>
    <property type="evidence" value="ECO:0007669"/>
    <property type="project" value="InterPro"/>
</dbReference>
<dbReference type="FunFam" id="3.40.50.300:FF:001050">
    <property type="entry name" value="ATP-dependent DNA helicase DDX11"/>
    <property type="match status" value="1"/>
</dbReference>
<evidence type="ECO:0000313" key="18">
    <source>
        <dbReference type="Ensembl" id="ENSPNAP00000041025.1"/>
    </source>
</evidence>
<comment type="similarity">
    <text evidence="3">Belongs to the DEAD box helicase family. DEAH subfamily. DDX11/CHL1 sub-subfamily.</text>
</comment>
<evidence type="ECO:0000256" key="9">
    <source>
        <dbReference type="ARBA" id="ARBA00022884"/>
    </source>
</evidence>
<keyword evidence="7" id="KW-0347">Helicase</keyword>
<dbReference type="GO" id="GO:0006139">
    <property type="term" value="P:nucleobase-containing compound metabolic process"/>
    <property type="evidence" value="ECO:0007669"/>
    <property type="project" value="InterPro"/>
</dbReference>
<reference evidence="18" key="3">
    <citation type="submission" date="2025-09" db="UniProtKB">
        <authorList>
            <consortium name="Ensembl"/>
        </authorList>
    </citation>
    <scope>IDENTIFICATION</scope>
</reference>
<dbReference type="Pfam" id="PF06733">
    <property type="entry name" value="DEAD_2"/>
    <property type="match status" value="1"/>
</dbReference>
<dbReference type="GO" id="GO:0046872">
    <property type="term" value="F:metal ion binding"/>
    <property type="evidence" value="ECO:0007669"/>
    <property type="project" value="UniProtKB-KW"/>
</dbReference>
<organism evidence="18 19">
    <name type="scientific">Pygocentrus nattereri</name>
    <name type="common">Red-bellied piranha</name>
    <dbReference type="NCBI Taxonomy" id="42514"/>
    <lineage>
        <taxon>Eukaryota</taxon>
        <taxon>Metazoa</taxon>
        <taxon>Chordata</taxon>
        <taxon>Craniata</taxon>
        <taxon>Vertebrata</taxon>
        <taxon>Euteleostomi</taxon>
        <taxon>Actinopterygii</taxon>
        <taxon>Neopterygii</taxon>
        <taxon>Teleostei</taxon>
        <taxon>Ostariophysi</taxon>
        <taxon>Characiformes</taxon>
        <taxon>Characoidei</taxon>
        <taxon>Pygocentrus</taxon>
    </lineage>
</organism>
<evidence type="ECO:0000256" key="15">
    <source>
        <dbReference type="SAM" id="Coils"/>
    </source>
</evidence>
<dbReference type="InterPro" id="IPR006554">
    <property type="entry name" value="Helicase-like_DEXD_c2"/>
</dbReference>
<keyword evidence="14" id="KW-0539">Nucleus</keyword>
<sequence>IANGDHGARFPFPFKPYPIQERFMEALYAALEQRKVGIFESPTGTGKSLSLICGALTWLRDFEEKKREEAATLLQHSERDRKGGGGENVCNGVQKSGQEEERGSSGATTEPDWVSEFVQKRAEREMVNKLKDEEMKRKRREERLEMIRHNAQLKYAMKRKSSEVNEVEKLLQLSKQELSSEEKSHEEEEEGLIVADYESDEEVTTKTRYSIQLHCHYTIQGSTIYYCSRTHSQLAQFVHEVQKSPYGSTVSLVNLGSRQNMCVNPDVARLGSLQLINDRCMELQKNKHDKQNKADLEPKRRRGVAKATCAFSGYEKLMAMRDEVLVKVRDIEQLLQHGRETHTCPYYSTRMAIPAAEVVVLPYQSLLHAATRKASGIKLKDQIVIIDEAHNLADTLTALHSAEVNGAQLCRAHSQLSQYCDRYRSRLKAKNLMYIKQILFVLEGLVRTLGGHIFVFTTGAELLTINDFLFRAQIDNINLFKVQKYFEKSMISRKLCGFVEKYEGKGVNTHSSSVNKENQRIEGLGRFLQSLQNKPAAPPEQQGAVEDRPSMASPMMLVESFLFALTNSNKDGRVVMDKQACLAQSSLKFLMLNAAVHFAQVVQECRAVIIAGGTMQPVADFKEQLLLSAGVSEERISEFSCGHVIPPENILPIVLCAGPSGQELEFTFQTRDTPRMMEETGRVLSNLCNVVPGGVVCFFPSYEYEKRILGHWESNGVLQRLAAKKKVFQEPKKASQVEQVLSEYSRCIQVTGQGQSGALLFSVVGGKMSEGINFSDDLGRCIVMVGMPYPNIKSPELQEKMDHNEFLIIFSVVISLSFLPRPNIYIYAIFLKNQFSWFHHFLSNAGRAIRHRGDYACIVLCDRRYSRTGTLQKLPEWIRSSTHTHSSFGPAFASIRRVRHV</sequence>
<evidence type="ECO:0000256" key="16">
    <source>
        <dbReference type="SAM" id="MobiDB-lite"/>
    </source>
</evidence>
<dbReference type="Gene3D" id="3.40.50.300">
    <property type="entry name" value="P-loop containing nucleotide triphosphate hydrolases"/>
    <property type="match status" value="3"/>
</dbReference>
<evidence type="ECO:0000256" key="11">
    <source>
        <dbReference type="ARBA" id="ARBA00023014"/>
    </source>
</evidence>
<keyword evidence="8" id="KW-0067">ATP-binding</keyword>
<dbReference type="CDD" id="cd18788">
    <property type="entry name" value="SF2_C_XPD"/>
    <property type="match status" value="1"/>
</dbReference>
<keyword evidence="15" id="KW-0175">Coiled coil</keyword>
<dbReference type="InterPro" id="IPR010614">
    <property type="entry name" value="RAD3-like_helicase_DEAD"/>
</dbReference>
<dbReference type="GO" id="GO:0003677">
    <property type="term" value="F:DNA binding"/>
    <property type="evidence" value="ECO:0007669"/>
    <property type="project" value="UniProtKB-KW"/>
</dbReference>
<keyword evidence="11" id="KW-0411">Iron-sulfur</keyword>
<dbReference type="Ensembl" id="ENSPNAT00000054398.1">
    <property type="protein sequence ID" value="ENSPNAP00000041025.1"/>
    <property type="gene ID" value="ENSPNAG00000008495.2"/>
</dbReference>
<dbReference type="PANTHER" id="PTHR11472:SF41">
    <property type="entry name" value="ATP-DEPENDENT DNA HELICASE DDX11-RELATED"/>
    <property type="match status" value="1"/>
</dbReference>
<feature type="region of interest" description="Disordered" evidence="16">
    <location>
        <begin position="74"/>
        <end position="114"/>
    </location>
</feature>
<dbReference type="Pfam" id="PF13307">
    <property type="entry name" value="Helicase_C_2"/>
    <property type="match status" value="1"/>
</dbReference>
<keyword evidence="12" id="KW-0238">DNA-binding</keyword>
<evidence type="ECO:0000256" key="1">
    <source>
        <dbReference type="ARBA" id="ARBA00001966"/>
    </source>
</evidence>
<gene>
    <name evidence="18" type="primary">DDX11</name>
</gene>
<evidence type="ECO:0000256" key="7">
    <source>
        <dbReference type="ARBA" id="ARBA00022806"/>
    </source>
</evidence>
<evidence type="ECO:0000256" key="13">
    <source>
        <dbReference type="ARBA" id="ARBA00023235"/>
    </source>
</evidence>
<feature type="coiled-coil region" evidence="15">
    <location>
        <begin position="130"/>
        <end position="184"/>
    </location>
</feature>
<dbReference type="InterPro" id="IPR013020">
    <property type="entry name" value="Rad3/Chl1-like"/>
</dbReference>
<dbReference type="GO" id="GO:0034085">
    <property type="term" value="P:establishment of sister chromatid cohesion"/>
    <property type="evidence" value="ECO:0007669"/>
    <property type="project" value="TreeGrafter"/>
</dbReference>
<comment type="cofactor">
    <cofactor evidence="1">
        <name>[4Fe-4S] cluster</name>
        <dbReference type="ChEBI" id="CHEBI:49883"/>
    </cofactor>
</comment>
<evidence type="ECO:0000256" key="10">
    <source>
        <dbReference type="ARBA" id="ARBA00023004"/>
    </source>
</evidence>
<dbReference type="SUPFAM" id="SSF52540">
    <property type="entry name" value="P-loop containing nucleoside triphosphate hydrolases"/>
    <property type="match status" value="1"/>
</dbReference>
<accession>A0AAR2IMU8</accession>
<protein>
    <recommendedName>
        <fullName evidence="17">Helicase ATP-binding domain-containing protein</fullName>
    </recommendedName>
</protein>
<dbReference type="GO" id="GO:0005634">
    <property type="term" value="C:nucleus"/>
    <property type="evidence" value="ECO:0007669"/>
    <property type="project" value="UniProtKB-SubCell"/>
</dbReference>
<name>A0AAR2IMU8_PYGNA</name>
<keyword evidence="19" id="KW-1185">Reference proteome</keyword>
<dbReference type="InterPro" id="IPR027417">
    <property type="entry name" value="P-loop_NTPase"/>
</dbReference>
<keyword evidence="5" id="KW-0547">Nucleotide-binding</keyword>
<evidence type="ECO:0000256" key="8">
    <source>
        <dbReference type="ARBA" id="ARBA00022840"/>
    </source>
</evidence>
<keyword evidence="9" id="KW-0694">RNA-binding</keyword>
<keyword evidence="6" id="KW-0378">Hydrolase</keyword>
<evidence type="ECO:0000256" key="4">
    <source>
        <dbReference type="ARBA" id="ARBA00022723"/>
    </source>
</evidence>
<reference evidence="18 19" key="1">
    <citation type="submission" date="2020-10" db="EMBL/GenBank/DDBJ databases">
        <title>Pygocentrus nattereri (red-bellied piranha) genome, fPygNat1, primary haplotype.</title>
        <authorList>
            <person name="Myers G."/>
            <person name="Meyer A."/>
            <person name="Karagic N."/>
            <person name="Pippel M."/>
            <person name="Winkler S."/>
            <person name="Tracey A."/>
            <person name="Wood J."/>
            <person name="Formenti G."/>
            <person name="Howe K."/>
            <person name="Fedrigo O."/>
            <person name="Jarvis E.D."/>
        </authorList>
    </citation>
    <scope>NUCLEOTIDE SEQUENCE [LARGE SCALE GENOMIC DNA]</scope>
</reference>
<proteinExistence type="inferred from homology"/>
<evidence type="ECO:0000313" key="19">
    <source>
        <dbReference type="Proteomes" id="UP001501920"/>
    </source>
</evidence>
<dbReference type="GO" id="GO:0003723">
    <property type="term" value="F:RNA binding"/>
    <property type="evidence" value="ECO:0007669"/>
    <property type="project" value="UniProtKB-KW"/>
</dbReference>
<keyword evidence="4" id="KW-0479">Metal-binding</keyword>
<dbReference type="InterPro" id="IPR006555">
    <property type="entry name" value="ATP-dep_Helicase_C"/>
</dbReference>